<dbReference type="InterPro" id="IPR029044">
    <property type="entry name" value="Nucleotide-diphossugar_trans"/>
</dbReference>
<dbReference type="Gene3D" id="3.90.550.10">
    <property type="entry name" value="Spore Coat Polysaccharide Biosynthesis Protein SpsA, Chain A"/>
    <property type="match status" value="1"/>
</dbReference>
<dbReference type="Pfam" id="PF00535">
    <property type="entry name" value="Glycos_transf_2"/>
    <property type="match status" value="1"/>
</dbReference>
<organism evidence="2 3">
    <name type="scientific">Stieleria neptunia</name>
    <dbReference type="NCBI Taxonomy" id="2527979"/>
    <lineage>
        <taxon>Bacteria</taxon>
        <taxon>Pseudomonadati</taxon>
        <taxon>Planctomycetota</taxon>
        <taxon>Planctomycetia</taxon>
        <taxon>Pirellulales</taxon>
        <taxon>Pirellulaceae</taxon>
        <taxon>Stieleria</taxon>
    </lineage>
</organism>
<evidence type="ECO:0000313" key="3">
    <source>
        <dbReference type="Proteomes" id="UP000319004"/>
    </source>
</evidence>
<sequence length="325" mass="36877">MLLPRVSKPGRVPLPPLDQQPLVSIIVPSFNQGCFIGDTIRSILDQDYRPLEIYVIDGASTDNTVEVLEGFADVPELDWISEPDKGVVEAVNKGFAKVTGQVIGIQSSDDMYLPGAVRTMVDALRQRPNHGLVYGDIETVDAGGTVTAKRVIRPYSIRDFLCKQTWIPQPSAFFRREMLDVCGGWDERYFNADTELWLRMAFRTNVEKIDNYIAQRRMHEDQRDNQKAVIVDAYRRMLQDSPDIKQASPDIRRAARAGVFLHAIRYNASGSTLRASLYLWRALLADPSLWENYNRSLLLVPGWAQFRGALSAVKQRLLRKSAHER</sequence>
<dbReference type="GO" id="GO:0016758">
    <property type="term" value="F:hexosyltransferase activity"/>
    <property type="evidence" value="ECO:0007669"/>
    <property type="project" value="UniProtKB-ARBA"/>
</dbReference>
<evidence type="ECO:0000313" key="2">
    <source>
        <dbReference type="EMBL" id="QDV43147.1"/>
    </source>
</evidence>
<feature type="domain" description="Glycosyltransferase 2-like" evidence="1">
    <location>
        <begin position="24"/>
        <end position="150"/>
    </location>
</feature>
<protein>
    <submittedName>
        <fullName evidence="2">Chondroitin synthase</fullName>
    </submittedName>
</protein>
<gene>
    <name evidence="2" type="primary">kfoC</name>
    <name evidence="2" type="ORF">Enr13x_30010</name>
</gene>
<dbReference type="PANTHER" id="PTHR22916:SF3">
    <property type="entry name" value="UDP-GLCNAC:BETAGAL BETA-1,3-N-ACETYLGLUCOSAMINYLTRANSFERASE-LIKE PROTEIN 1"/>
    <property type="match status" value="1"/>
</dbReference>
<reference evidence="2 3" key="1">
    <citation type="submission" date="2019-03" db="EMBL/GenBank/DDBJ databases">
        <title>Deep-cultivation of Planctomycetes and their phenomic and genomic characterization uncovers novel biology.</title>
        <authorList>
            <person name="Wiegand S."/>
            <person name="Jogler M."/>
            <person name="Boedeker C."/>
            <person name="Pinto D."/>
            <person name="Vollmers J."/>
            <person name="Rivas-Marin E."/>
            <person name="Kohn T."/>
            <person name="Peeters S.H."/>
            <person name="Heuer A."/>
            <person name="Rast P."/>
            <person name="Oberbeckmann S."/>
            <person name="Bunk B."/>
            <person name="Jeske O."/>
            <person name="Meyerdierks A."/>
            <person name="Storesund J.E."/>
            <person name="Kallscheuer N."/>
            <person name="Luecker S."/>
            <person name="Lage O.M."/>
            <person name="Pohl T."/>
            <person name="Merkel B.J."/>
            <person name="Hornburger P."/>
            <person name="Mueller R.-W."/>
            <person name="Bruemmer F."/>
            <person name="Labrenz M."/>
            <person name="Spormann A.M."/>
            <person name="Op den Camp H."/>
            <person name="Overmann J."/>
            <person name="Amann R."/>
            <person name="Jetten M.S.M."/>
            <person name="Mascher T."/>
            <person name="Medema M.H."/>
            <person name="Devos D.P."/>
            <person name="Kaster A.-K."/>
            <person name="Ovreas L."/>
            <person name="Rohde M."/>
            <person name="Galperin M.Y."/>
            <person name="Jogler C."/>
        </authorList>
    </citation>
    <scope>NUCLEOTIDE SEQUENCE [LARGE SCALE GENOMIC DNA]</scope>
    <source>
        <strain evidence="2 3">Enr13</strain>
    </source>
</reference>
<dbReference type="InterPro" id="IPR001173">
    <property type="entry name" value="Glyco_trans_2-like"/>
</dbReference>
<dbReference type="AlphaFoldDB" id="A0A518HQR5"/>
<proteinExistence type="predicted"/>
<dbReference type="CDD" id="cd06433">
    <property type="entry name" value="GT_2_WfgS_like"/>
    <property type="match status" value="1"/>
</dbReference>
<dbReference type="Proteomes" id="UP000319004">
    <property type="component" value="Chromosome"/>
</dbReference>
<dbReference type="EMBL" id="CP037423">
    <property type="protein sequence ID" value="QDV43147.1"/>
    <property type="molecule type" value="Genomic_DNA"/>
</dbReference>
<name>A0A518HQR5_9BACT</name>
<dbReference type="PANTHER" id="PTHR22916">
    <property type="entry name" value="GLYCOSYLTRANSFERASE"/>
    <property type="match status" value="1"/>
</dbReference>
<accession>A0A518HQR5</accession>
<keyword evidence="3" id="KW-1185">Reference proteome</keyword>
<dbReference type="SUPFAM" id="SSF53448">
    <property type="entry name" value="Nucleotide-diphospho-sugar transferases"/>
    <property type="match status" value="1"/>
</dbReference>
<dbReference type="KEGG" id="snep:Enr13x_30010"/>
<dbReference type="RefSeq" id="WP_197456022.1">
    <property type="nucleotide sequence ID" value="NZ_CP037423.1"/>
</dbReference>
<evidence type="ECO:0000259" key="1">
    <source>
        <dbReference type="Pfam" id="PF00535"/>
    </source>
</evidence>